<keyword evidence="2" id="KW-1185">Reference proteome</keyword>
<sequence length="42" mass="4661">MPIVEESKVNDNSKVRSMANDEQNRVNISTAKRSRRTSAAGL</sequence>
<protein>
    <submittedName>
        <fullName evidence="3">Uncharacterized protein</fullName>
    </submittedName>
</protein>
<name>A0A914RC41_PAREQ</name>
<evidence type="ECO:0000313" key="2">
    <source>
        <dbReference type="Proteomes" id="UP000887564"/>
    </source>
</evidence>
<reference evidence="3" key="1">
    <citation type="submission" date="2022-11" db="UniProtKB">
        <authorList>
            <consortium name="WormBaseParasite"/>
        </authorList>
    </citation>
    <scope>IDENTIFICATION</scope>
</reference>
<proteinExistence type="predicted"/>
<dbReference type="WBParaSite" id="PEQ_0000229501-mRNA-1">
    <property type="protein sequence ID" value="PEQ_0000229501-mRNA-1"/>
    <property type="gene ID" value="PEQ_0000229501"/>
</dbReference>
<evidence type="ECO:0000256" key="1">
    <source>
        <dbReference type="SAM" id="MobiDB-lite"/>
    </source>
</evidence>
<feature type="region of interest" description="Disordered" evidence="1">
    <location>
        <begin position="1"/>
        <end position="42"/>
    </location>
</feature>
<evidence type="ECO:0000313" key="3">
    <source>
        <dbReference type="WBParaSite" id="PEQ_0000229501-mRNA-1"/>
    </source>
</evidence>
<dbReference type="AlphaFoldDB" id="A0A914RC41"/>
<feature type="compositionally biased region" description="Basic and acidic residues" evidence="1">
    <location>
        <begin position="1"/>
        <end position="14"/>
    </location>
</feature>
<accession>A0A914RC41</accession>
<organism evidence="2 3">
    <name type="scientific">Parascaris equorum</name>
    <name type="common">Equine roundworm</name>
    <dbReference type="NCBI Taxonomy" id="6256"/>
    <lineage>
        <taxon>Eukaryota</taxon>
        <taxon>Metazoa</taxon>
        <taxon>Ecdysozoa</taxon>
        <taxon>Nematoda</taxon>
        <taxon>Chromadorea</taxon>
        <taxon>Rhabditida</taxon>
        <taxon>Spirurina</taxon>
        <taxon>Ascaridomorpha</taxon>
        <taxon>Ascaridoidea</taxon>
        <taxon>Ascarididae</taxon>
        <taxon>Parascaris</taxon>
    </lineage>
</organism>
<dbReference type="Proteomes" id="UP000887564">
    <property type="component" value="Unplaced"/>
</dbReference>